<sequence>MSKADDTYKKTLSADAYQVCRLGATESPFSGKYNEHWQQGTYNCACCQSSLFLSAKKFQSGCGWPSFFESIENAVLYLDDNSHGMKRTEIKCKHCDSHLGHVFDDGPAPTFKRYCVNSLSLIFEPSQ</sequence>
<evidence type="ECO:0000256" key="2">
    <source>
        <dbReference type="ARBA" id="ARBA00012499"/>
    </source>
</evidence>
<dbReference type="PANTHER" id="PTHR10173">
    <property type="entry name" value="METHIONINE SULFOXIDE REDUCTASE"/>
    <property type="match status" value="1"/>
</dbReference>
<proteinExistence type="inferred from homology"/>
<dbReference type="EMBL" id="CP134146">
    <property type="protein sequence ID" value="WNC66810.1"/>
    <property type="molecule type" value="Genomic_DNA"/>
</dbReference>
<accession>A0ABY9TD38</accession>
<evidence type="ECO:0000313" key="7">
    <source>
        <dbReference type="Proteomes" id="UP001248581"/>
    </source>
</evidence>
<organism evidence="6 7">
    <name type="scientific">Thalassotalea nanhaiensis</name>
    <dbReference type="NCBI Taxonomy" id="3065648"/>
    <lineage>
        <taxon>Bacteria</taxon>
        <taxon>Pseudomonadati</taxon>
        <taxon>Pseudomonadota</taxon>
        <taxon>Gammaproteobacteria</taxon>
        <taxon>Alteromonadales</taxon>
        <taxon>Colwelliaceae</taxon>
        <taxon>Thalassotalea</taxon>
    </lineage>
</organism>
<keyword evidence="3 6" id="KW-0560">Oxidoreductase</keyword>
<feature type="domain" description="MsrB" evidence="5">
    <location>
        <begin position="5"/>
        <end position="126"/>
    </location>
</feature>
<reference evidence="7" key="1">
    <citation type="submission" date="2023-09" db="EMBL/GenBank/DDBJ databases">
        <authorList>
            <person name="Li S."/>
            <person name="Li X."/>
            <person name="Zhang C."/>
            <person name="Zhao Z."/>
        </authorList>
    </citation>
    <scope>NUCLEOTIDE SEQUENCE [LARGE SCALE GENOMIC DNA]</scope>
    <source>
        <strain evidence="7">SQ345</strain>
    </source>
</reference>
<dbReference type="Gene3D" id="2.170.150.20">
    <property type="entry name" value="Peptide methionine sulfoxide reductase"/>
    <property type="match status" value="1"/>
</dbReference>
<dbReference type="Proteomes" id="UP001248581">
    <property type="component" value="Chromosome"/>
</dbReference>
<dbReference type="PANTHER" id="PTHR10173:SF52">
    <property type="entry name" value="METHIONINE-R-SULFOXIDE REDUCTASE B1"/>
    <property type="match status" value="1"/>
</dbReference>
<evidence type="ECO:0000259" key="5">
    <source>
        <dbReference type="PROSITE" id="PS51790"/>
    </source>
</evidence>
<dbReference type="PROSITE" id="PS51790">
    <property type="entry name" value="MSRB"/>
    <property type="match status" value="1"/>
</dbReference>
<gene>
    <name evidence="6" type="primary">msrB</name>
    <name evidence="6" type="ORF">RI845_09625</name>
</gene>
<dbReference type="InterPro" id="IPR011057">
    <property type="entry name" value="Mss4-like_sf"/>
</dbReference>
<evidence type="ECO:0000256" key="3">
    <source>
        <dbReference type="ARBA" id="ARBA00023002"/>
    </source>
</evidence>
<dbReference type="RefSeq" id="WP_348385975.1">
    <property type="nucleotide sequence ID" value="NZ_CP134146.1"/>
</dbReference>
<dbReference type="GO" id="GO:0033743">
    <property type="term" value="F:peptide-methionine (R)-S-oxide reductase activity"/>
    <property type="evidence" value="ECO:0007669"/>
    <property type="project" value="UniProtKB-EC"/>
</dbReference>
<evidence type="ECO:0000313" key="6">
    <source>
        <dbReference type="EMBL" id="WNC66810.1"/>
    </source>
</evidence>
<comment type="catalytic activity">
    <reaction evidence="4">
        <text>L-methionyl-[protein] + [thioredoxin]-disulfide + H2O = L-methionyl-(R)-S-oxide-[protein] + [thioredoxin]-dithiol</text>
        <dbReference type="Rhea" id="RHEA:24164"/>
        <dbReference type="Rhea" id="RHEA-COMP:10698"/>
        <dbReference type="Rhea" id="RHEA-COMP:10700"/>
        <dbReference type="Rhea" id="RHEA-COMP:12313"/>
        <dbReference type="Rhea" id="RHEA-COMP:12314"/>
        <dbReference type="ChEBI" id="CHEBI:15377"/>
        <dbReference type="ChEBI" id="CHEBI:16044"/>
        <dbReference type="ChEBI" id="CHEBI:29950"/>
        <dbReference type="ChEBI" id="CHEBI:45764"/>
        <dbReference type="ChEBI" id="CHEBI:50058"/>
        <dbReference type="EC" id="1.8.4.12"/>
    </reaction>
</comment>
<dbReference type="EC" id="1.8.4.12" evidence="2"/>
<name>A0ABY9TD38_9GAMM</name>
<evidence type="ECO:0000256" key="4">
    <source>
        <dbReference type="ARBA" id="ARBA00048488"/>
    </source>
</evidence>
<dbReference type="InterPro" id="IPR028427">
    <property type="entry name" value="Met_Sox_Rdtase_MsrB"/>
</dbReference>
<protein>
    <recommendedName>
        <fullName evidence="2">peptide-methionine (R)-S-oxide reductase</fullName>
        <ecNumber evidence="2">1.8.4.12</ecNumber>
    </recommendedName>
</protein>
<dbReference type="NCBIfam" id="TIGR00357">
    <property type="entry name" value="peptide-methionine (R)-S-oxide reductase MsrB"/>
    <property type="match status" value="1"/>
</dbReference>
<dbReference type="Pfam" id="PF01641">
    <property type="entry name" value="SelR"/>
    <property type="match status" value="1"/>
</dbReference>
<comment type="similarity">
    <text evidence="1">Belongs to the MsrB Met sulfoxide reductase family.</text>
</comment>
<dbReference type="InterPro" id="IPR002579">
    <property type="entry name" value="Met_Sox_Rdtase_MsrB_dom"/>
</dbReference>
<evidence type="ECO:0000256" key="1">
    <source>
        <dbReference type="ARBA" id="ARBA00007174"/>
    </source>
</evidence>
<keyword evidence="7" id="KW-1185">Reference proteome</keyword>
<dbReference type="SUPFAM" id="SSF51316">
    <property type="entry name" value="Mss4-like"/>
    <property type="match status" value="1"/>
</dbReference>